<dbReference type="AlphaFoldDB" id="U5D631"/>
<name>U5D631_AMBTC</name>
<sequence>NYKAMGHNTYKVLQSIKVLRRSCSSAECNTNDIPVDRHAKNKQVGCYQATKARYVLYNLNLLKEQQGRETKDHEHINLDHIFLGDPAEEWLVDVEEPLLNNGVYGEKLSPIEEKGEKWGTQEVQVGRGAQVEGETQVEEQREDGRGNDDDDEATKRNDGDIRMKMSNQVGVSTSVRLALRTLGKERLFL</sequence>
<dbReference type="EMBL" id="KI392495">
    <property type="protein sequence ID" value="ERN15818.1"/>
    <property type="molecule type" value="Genomic_DNA"/>
</dbReference>
<feature type="non-terminal residue" evidence="2">
    <location>
        <position position="1"/>
    </location>
</feature>
<gene>
    <name evidence="2" type="ORF">AMTR_s00039p00150750</name>
</gene>
<dbReference type="Proteomes" id="UP000017836">
    <property type="component" value="Unassembled WGS sequence"/>
</dbReference>
<dbReference type="HOGENOM" id="CLU_1437905_0_0_1"/>
<proteinExistence type="predicted"/>
<dbReference type="Gramene" id="ERN15818">
    <property type="protein sequence ID" value="ERN15818"/>
    <property type="gene ID" value="AMTR_s00039p00150750"/>
</dbReference>
<protein>
    <submittedName>
        <fullName evidence="2">Uncharacterized protein</fullName>
    </submittedName>
</protein>
<evidence type="ECO:0000313" key="2">
    <source>
        <dbReference type="EMBL" id="ERN15818.1"/>
    </source>
</evidence>
<reference evidence="3" key="1">
    <citation type="journal article" date="2013" name="Science">
        <title>The Amborella genome and the evolution of flowering plants.</title>
        <authorList>
            <consortium name="Amborella Genome Project"/>
        </authorList>
    </citation>
    <scope>NUCLEOTIDE SEQUENCE [LARGE SCALE GENOMIC DNA]</scope>
</reference>
<evidence type="ECO:0000313" key="3">
    <source>
        <dbReference type="Proteomes" id="UP000017836"/>
    </source>
</evidence>
<keyword evidence="3" id="KW-1185">Reference proteome</keyword>
<feature type="compositionally biased region" description="Basic and acidic residues" evidence="1">
    <location>
        <begin position="138"/>
        <end position="163"/>
    </location>
</feature>
<organism evidence="2 3">
    <name type="scientific">Amborella trichopoda</name>
    <dbReference type="NCBI Taxonomy" id="13333"/>
    <lineage>
        <taxon>Eukaryota</taxon>
        <taxon>Viridiplantae</taxon>
        <taxon>Streptophyta</taxon>
        <taxon>Embryophyta</taxon>
        <taxon>Tracheophyta</taxon>
        <taxon>Spermatophyta</taxon>
        <taxon>Magnoliopsida</taxon>
        <taxon>Amborellales</taxon>
        <taxon>Amborellaceae</taxon>
        <taxon>Amborella</taxon>
    </lineage>
</organism>
<evidence type="ECO:0000256" key="1">
    <source>
        <dbReference type="SAM" id="MobiDB-lite"/>
    </source>
</evidence>
<accession>U5D631</accession>
<feature type="region of interest" description="Disordered" evidence="1">
    <location>
        <begin position="115"/>
        <end position="166"/>
    </location>
</feature>